<keyword evidence="3" id="KW-0597">Phosphoprotein</keyword>
<keyword evidence="13" id="KW-1185">Reference proteome</keyword>
<keyword evidence="7" id="KW-0067">ATP-binding</keyword>
<evidence type="ECO:0000313" key="12">
    <source>
        <dbReference type="EMBL" id="MBT9314693.1"/>
    </source>
</evidence>
<proteinExistence type="predicted"/>
<feature type="domain" description="PAS" evidence="11">
    <location>
        <begin position="25"/>
        <end position="95"/>
    </location>
</feature>
<dbReference type="EC" id="2.7.13.3" evidence="2"/>
<dbReference type="SMART" id="SM00091">
    <property type="entry name" value="PAS"/>
    <property type="match status" value="1"/>
</dbReference>
<dbReference type="InterPro" id="IPR036890">
    <property type="entry name" value="HATPase_C_sf"/>
</dbReference>
<dbReference type="SUPFAM" id="SSF55874">
    <property type="entry name" value="ATPase domain of HSP90 chaperone/DNA topoisomerase II/histidine kinase"/>
    <property type="match status" value="1"/>
</dbReference>
<dbReference type="PROSITE" id="PS50109">
    <property type="entry name" value="HIS_KIN"/>
    <property type="match status" value="1"/>
</dbReference>
<comment type="catalytic activity">
    <reaction evidence="1">
        <text>ATP + protein L-histidine = ADP + protein N-phospho-L-histidine.</text>
        <dbReference type="EC" id="2.7.13.3"/>
    </reaction>
</comment>
<evidence type="ECO:0000256" key="2">
    <source>
        <dbReference type="ARBA" id="ARBA00012438"/>
    </source>
</evidence>
<dbReference type="Gene3D" id="1.10.287.130">
    <property type="match status" value="1"/>
</dbReference>
<dbReference type="SUPFAM" id="SSF47384">
    <property type="entry name" value="Homodimeric domain of signal transducing histidine kinase"/>
    <property type="match status" value="1"/>
</dbReference>
<dbReference type="InterPro" id="IPR003594">
    <property type="entry name" value="HATPase_dom"/>
</dbReference>
<reference evidence="12" key="2">
    <citation type="journal article" date="2021" name="Mar. Drugs">
        <title>Genome Reduction and Secondary Metabolism of the Marine Sponge-Associated Cyanobacterium Leptothoe.</title>
        <authorList>
            <person name="Konstantinou D."/>
            <person name="Popin R.V."/>
            <person name="Fewer D.P."/>
            <person name="Sivonen K."/>
            <person name="Gkelis S."/>
        </authorList>
    </citation>
    <scope>NUCLEOTIDE SEQUENCE</scope>
    <source>
        <strain evidence="12">TAU-MAC 1115</strain>
    </source>
</reference>
<evidence type="ECO:0000256" key="1">
    <source>
        <dbReference type="ARBA" id="ARBA00000085"/>
    </source>
</evidence>
<feature type="domain" description="Histidine kinase" evidence="10">
    <location>
        <begin position="193"/>
        <end position="452"/>
    </location>
</feature>
<dbReference type="Pfam" id="PF02518">
    <property type="entry name" value="HATPase_c"/>
    <property type="match status" value="1"/>
</dbReference>
<dbReference type="PANTHER" id="PTHR43065">
    <property type="entry name" value="SENSOR HISTIDINE KINASE"/>
    <property type="match status" value="1"/>
</dbReference>
<dbReference type="GO" id="GO:0006355">
    <property type="term" value="P:regulation of DNA-templated transcription"/>
    <property type="evidence" value="ECO:0007669"/>
    <property type="project" value="InterPro"/>
</dbReference>
<evidence type="ECO:0000256" key="5">
    <source>
        <dbReference type="ARBA" id="ARBA00022741"/>
    </source>
</evidence>
<keyword evidence="8" id="KW-0902">Two-component regulatory system</keyword>
<dbReference type="Pfam" id="PF00989">
    <property type="entry name" value="PAS"/>
    <property type="match status" value="1"/>
</dbReference>
<dbReference type="Proteomes" id="UP000717364">
    <property type="component" value="Unassembled WGS sequence"/>
</dbReference>
<dbReference type="Gene3D" id="3.30.450.20">
    <property type="entry name" value="PAS domain"/>
    <property type="match status" value="1"/>
</dbReference>
<dbReference type="InterPro" id="IPR000014">
    <property type="entry name" value="PAS"/>
</dbReference>
<dbReference type="InterPro" id="IPR035965">
    <property type="entry name" value="PAS-like_dom_sf"/>
</dbReference>
<dbReference type="InterPro" id="IPR004358">
    <property type="entry name" value="Sig_transdc_His_kin-like_C"/>
</dbReference>
<dbReference type="Gene3D" id="3.30.565.10">
    <property type="entry name" value="Histidine kinase-like ATPase, C-terminal domain"/>
    <property type="match status" value="1"/>
</dbReference>
<dbReference type="InterPro" id="IPR003661">
    <property type="entry name" value="HisK_dim/P_dom"/>
</dbReference>
<dbReference type="PROSITE" id="PS50112">
    <property type="entry name" value="PAS"/>
    <property type="match status" value="1"/>
</dbReference>
<evidence type="ECO:0000256" key="6">
    <source>
        <dbReference type="ARBA" id="ARBA00022777"/>
    </source>
</evidence>
<gene>
    <name evidence="12" type="ORF">IXB50_04575</name>
</gene>
<evidence type="ECO:0000259" key="10">
    <source>
        <dbReference type="PROSITE" id="PS50109"/>
    </source>
</evidence>
<organism evidence="12 13">
    <name type="scientific">Leptothoe spongobia TAU-MAC 1115</name>
    <dbReference type="NCBI Taxonomy" id="1967444"/>
    <lineage>
        <taxon>Bacteria</taxon>
        <taxon>Bacillati</taxon>
        <taxon>Cyanobacteriota</taxon>
        <taxon>Cyanophyceae</taxon>
        <taxon>Nodosilineales</taxon>
        <taxon>Cymatolegaceae</taxon>
        <taxon>Leptothoe</taxon>
        <taxon>Leptothoe spongobia</taxon>
    </lineage>
</organism>
<dbReference type="InterPro" id="IPR036097">
    <property type="entry name" value="HisK_dim/P_sf"/>
</dbReference>
<name>A0A947DCZ6_9CYAN</name>
<evidence type="ECO:0000256" key="7">
    <source>
        <dbReference type="ARBA" id="ARBA00022840"/>
    </source>
</evidence>
<protein>
    <recommendedName>
        <fullName evidence="2">histidine kinase</fullName>
        <ecNumber evidence="2">2.7.13.3</ecNumber>
    </recommendedName>
</protein>
<dbReference type="CDD" id="cd00082">
    <property type="entry name" value="HisKA"/>
    <property type="match status" value="1"/>
</dbReference>
<feature type="coiled-coil region" evidence="9">
    <location>
        <begin position="143"/>
        <end position="174"/>
    </location>
</feature>
<dbReference type="EMBL" id="JADOES010000006">
    <property type="protein sequence ID" value="MBT9314693.1"/>
    <property type="molecule type" value="Genomic_DNA"/>
</dbReference>
<dbReference type="PANTHER" id="PTHR43065:SF50">
    <property type="entry name" value="HISTIDINE KINASE"/>
    <property type="match status" value="1"/>
</dbReference>
<evidence type="ECO:0000256" key="8">
    <source>
        <dbReference type="ARBA" id="ARBA00023012"/>
    </source>
</evidence>
<dbReference type="PRINTS" id="PR00344">
    <property type="entry name" value="BCTRLSENSOR"/>
</dbReference>
<dbReference type="NCBIfam" id="TIGR00229">
    <property type="entry name" value="sensory_box"/>
    <property type="match status" value="1"/>
</dbReference>
<keyword evidence="6" id="KW-0418">Kinase</keyword>
<dbReference type="CDD" id="cd00130">
    <property type="entry name" value="PAS"/>
    <property type="match status" value="1"/>
</dbReference>
<sequence length="455" mass="51536">MQEHDTTNELHTQIQYRLIEKLTESERRYRELVESLREIVFECDRNGCLIFLNKAWTEILGYSTQESLGQQLESFILETDRGTWQSALQQQIEDGLELRFSHQTGAVLWLELAIRFGQDAKLTGSLNNITERKRAETLLKQANEELEHRVQCRTHELSQTNEQLTTTLKQLQQAQGWLIQQEKMSSLGQLVAGVAHEINNPVSFIHGNLEHVQDYTQNLIRLIQQYQKACPSPANAIQAEADSMDLEFILADLPKVLSSMKMGSDRICEIVLSLRNFSRLNEAEIKPVNIHNGLENTLTILNHRLKASSKRPAIEVIKQYANNLPPVECYAGLLNQVFMNILANAIEAIDDMGQRDNSQEWVEKAGKITLKTSLIDHQWVRISIADTGLGIPSEVQQQIFNPFFTTKPVGKGTGMGLAISYQIVTERHGGKLECFSSPDQGTEFVFQIPIQQAVG</sequence>
<reference evidence="12" key="1">
    <citation type="submission" date="2020-11" db="EMBL/GenBank/DDBJ databases">
        <authorList>
            <person name="Konstantinou D."/>
            <person name="Gkelis S."/>
            <person name="Popin R."/>
            <person name="Fewer D."/>
            <person name="Sivonen K."/>
        </authorList>
    </citation>
    <scope>NUCLEOTIDE SEQUENCE</scope>
    <source>
        <strain evidence="12">TAU-MAC 1115</strain>
    </source>
</reference>
<dbReference type="InterPro" id="IPR005467">
    <property type="entry name" value="His_kinase_dom"/>
</dbReference>
<keyword evidence="4" id="KW-0808">Transferase</keyword>
<dbReference type="InterPro" id="IPR013767">
    <property type="entry name" value="PAS_fold"/>
</dbReference>
<dbReference type="GO" id="GO:0000155">
    <property type="term" value="F:phosphorelay sensor kinase activity"/>
    <property type="evidence" value="ECO:0007669"/>
    <property type="project" value="InterPro"/>
</dbReference>
<evidence type="ECO:0000256" key="3">
    <source>
        <dbReference type="ARBA" id="ARBA00022553"/>
    </source>
</evidence>
<evidence type="ECO:0000259" key="11">
    <source>
        <dbReference type="PROSITE" id="PS50112"/>
    </source>
</evidence>
<evidence type="ECO:0000256" key="9">
    <source>
        <dbReference type="SAM" id="Coils"/>
    </source>
</evidence>
<dbReference type="SMART" id="SM00387">
    <property type="entry name" value="HATPase_c"/>
    <property type="match status" value="1"/>
</dbReference>
<comment type="caution">
    <text evidence="12">The sequence shown here is derived from an EMBL/GenBank/DDBJ whole genome shotgun (WGS) entry which is preliminary data.</text>
</comment>
<accession>A0A947DCZ6</accession>
<keyword evidence="5" id="KW-0547">Nucleotide-binding</keyword>
<evidence type="ECO:0000313" key="13">
    <source>
        <dbReference type="Proteomes" id="UP000717364"/>
    </source>
</evidence>
<dbReference type="GO" id="GO:0005524">
    <property type="term" value="F:ATP binding"/>
    <property type="evidence" value="ECO:0007669"/>
    <property type="project" value="UniProtKB-KW"/>
</dbReference>
<keyword evidence="9" id="KW-0175">Coiled coil</keyword>
<dbReference type="AlphaFoldDB" id="A0A947DCZ6"/>
<dbReference type="SUPFAM" id="SSF55785">
    <property type="entry name" value="PYP-like sensor domain (PAS domain)"/>
    <property type="match status" value="1"/>
</dbReference>
<evidence type="ECO:0000256" key="4">
    <source>
        <dbReference type="ARBA" id="ARBA00022679"/>
    </source>
</evidence>